<feature type="compositionally biased region" description="Low complexity" evidence="1">
    <location>
        <begin position="70"/>
        <end position="89"/>
    </location>
</feature>
<protein>
    <recommendedName>
        <fullName evidence="2">Helicase MOV-10-like beta-barrel domain-containing protein</fullName>
    </recommendedName>
</protein>
<dbReference type="InterPro" id="IPR049080">
    <property type="entry name" value="MOV-10-like_beta-barrel"/>
</dbReference>
<proteinExistence type="predicted"/>
<comment type="caution">
    <text evidence="3">The sequence shown here is derived from an EMBL/GenBank/DDBJ whole genome shotgun (WGS) entry which is preliminary data.</text>
</comment>
<dbReference type="Proteomes" id="UP001314170">
    <property type="component" value="Unassembled WGS sequence"/>
</dbReference>
<dbReference type="AlphaFoldDB" id="A0AAV1RPS0"/>
<reference evidence="3 4" key="1">
    <citation type="submission" date="2024-01" db="EMBL/GenBank/DDBJ databases">
        <authorList>
            <person name="Waweru B."/>
        </authorList>
    </citation>
    <scope>NUCLEOTIDE SEQUENCE [LARGE SCALE GENOMIC DNA]</scope>
</reference>
<evidence type="ECO:0000313" key="3">
    <source>
        <dbReference type="EMBL" id="CAK7337870.1"/>
    </source>
</evidence>
<dbReference type="InterPro" id="IPR027417">
    <property type="entry name" value="P-loop_NTPase"/>
</dbReference>
<evidence type="ECO:0000259" key="2">
    <source>
        <dbReference type="Pfam" id="PF21634"/>
    </source>
</evidence>
<feature type="domain" description="Helicase MOV-10-like beta-barrel" evidence="2">
    <location>
        <begin position="322"/>
        <end position="394"/>
    </location>
</feature>
<dbReference type="GO" id="GO:0035198">
    <property type="term" value="F:miRNA binding"/>
    <property type="evidence" value="ECO:0007669"/>
    <property type="project" value="InterPro"/>
</dbReference>
<dbReference type="PANTHER" id="PTHR14928:SF14">
    <property type="entry name" value="ACETAZOLAMIDE CONFERRING RESISTANCE PROTEIN ZAM"/>
    <property type="match status" value="1"/>
</dbReference>
<feature type="compositionally biased region" description="Polar residues" evidence="1">
    <location>
        <begin position="90"/>
        <end position="107"/>
    </location>
</feature>
<name>A0AAV1RPS0_9ROSI</name>
<dbReference type="InterPro" id="IPR039691">
    <property type="entry name" value="ZC3H7A/B"/>
</dbReference>
<evidence type="ECO:0000256" key="1">
    <source>
        <dbReference type="SAM" id="MobiDB-lite"/>
    </source>
</evidence>
<organism evidence="3 4">
    <name type="scientific">Dovyalis caffra</name>
    <dbReference type="NCBI Taxonomy" id="77055"/>
    <lineage>
        <taxon>Eukaryota</taxon>
        <taxon>Viridiplantae</taxon>
        <taxon>Streptophyta</taxon>
        <taxon>Embryophyta</taxon>
        <taxon>Tracheophyta</taxon>
        <taxon>Spermatophyta</taxon>
        <taxon>Magnoliopsida</taxon>
        <taxon>eudicotyledons</taxon>
        <taxon>Gunneridae</taxon>
        <taxon>Pentapetalae</taxon>
        <taxon>rosids</taxon>
        <taxon>fabids</taxon>
        <taxon>Malpighiales</taxon>
        <taxon>Salicaceae</taxon>
        <taxon>Flacourtieae</taxon>
        <taxon>Dovyalis</taxon>
    </lineage>
</organism>
<dbReference type="EMBL" id="CAWUPB010001108">
    <property type="protein sequence ID" value="CAK7337870.1"/>
    <property type="molecule type" value="Genomic_DNA"/>
</dbReference>
<dbReference type="PANTHER" id="PTHR14928">
    <property type="entry name" value="MICRO-RNA BINDING ZINC FINGER CCCH DOMAIN-CONTAINING PROTEIN 7"/>
    <property type="match status" value="1"/>
</dbReference>
<keyword evidence="4" id="KW-1185">Reference proteome</keyword>
<feature type="compositionally biased region" description="Low complexity" evidence="1">
    <location>
        <begin position="151"/>
        <end position="210"/>
    </location>
</feature>
<sequence length="646" mass="71967">MSGCLEFLKCVLCCVEEHEEDVLEGLVSSSRRNSLDVGSTFIRSVERISDRLQGSNNYTYAPIYFDDPPRSSSALPPPSSKFLSPPSISTPTRPKPQTSSANQSQFLLNPATISSRRSPFPPAPSTTSSKSSSQATTISFTSSPLPPPPSTSSSKSSHQAPTPASHTSPSPKPLPSFLKPAISPSKPYPSSRKASSSSPGPSSLSSKQPPSFRPTLSLASPNLINAQTKVSYMRVQKDMSPIYAIPDDIEDLIRRGKVPQVLNESLSPSTYKDYFAALLYAEDFYIEKWSKFKLENITLKLQDAEIIKKSTGKEYFCETFEDDKTFVEFDIDSCRERRPFLLSRDFAFARPSGQKTEPYKGIIYRVVRSTRVLVEFGEDFLLEHHSTRKYDVNFSFNRVCLKRAHQAIEAASDPSFRSFLFPDCVPREIIPTSTRLHFCNHKLDVYLSSAVREILSFRGPPPYLIEGPLCAEKHSKQLSRTGLVVQEAVQQIYRSSSKHRILICAPINRTCDVLMQGLKNDIPTSDMFRANAAFREIDGVPIDILPSCAYKGECFTCPSLQELRKFRIIFSTYVTTEPEAMVALANLAGENTAVIVTGAPGNHSGWVRSDIAREKGLMTSYFERIRDSKPESKPVDTYSYASFSDD</sequence>
<gene>
    <name evidence="3" type="ORF">DCAF_LOCUS12909</name>
</gene>
<dbReference type="Gene3D" id="3.40.50.300">
    <property type="entry name" value="P-loop containing nucleotide triphosphate hydrolases"/>
    <property type="match status" value="1"/>
</dbReference>
<dbReference type="Pfam" id="PF21634">
    <property type="entry name" value="MOV-10_beta-barrel"/>
    <property type="match status" value="1"/>
</dbReference>
<accession>A0AAV1RPS0</accession>
<evidence type="ECO:0000313" key="4">
    <source>
        <dbReference type="Proteomes" id="UP001314170"/>
    </source>
</evidence>
<feature type="region of interest" description="Disordered" evidence="1">
    <location>
        <begin position="69"/>
        <end position="218"/>
    </location>
</feature>
<feature type="compositionally biased region" description="Low complexity" evidence="1">
    <location>
        <begin position="125"/>
        <end position="143"/>
    </location>
</feature>